<dbReference type="Proteomes" id="UP000291084">
    <property type="component" value="Chromosome 6"/>
</dbReference>
<evidence type="ECO:0000313" key="2">
    <source>
        <dbReference type="Proteomes" id="UP000291084"/>
    </source>
</evidence>
<proteinExistence type="predicted"/>
<accession>A0A0S3SAB6</accession>
<gene>
    <name evidence="1" type="primary">Vigan.06G087700</name>
    <name evidence="1" type="ORF">VIGAN_06087700</name>
</gene>
<evidence type="ECO:0000313" key="1">
    <source>
        <dbReference type="EMBL" id="BAT89807.1"/>
    </source>
</evidence>
<sequence>MYLISYNNIKFNCLQTIPRMGFGINTFPGGYQISVTGILCSMDINIETVIQHIYNLQSISRDDAHKTYAINL</sequence>
<reference evidence="1 2" key="1">
    <citation type="journal article" date="2015" name="Sci. Rep.">
        <title>The power of single molecule real-time sequencing technology in the de novo assembly of a eukaryotic genome.</title>
        <authorList>
            <person name="Sakai H."/>
            <person name="Naito K."/>
            <person name="Ogiso-Tanaka E."/>
            <person name="Takahashi Y."/>
            <person name="Iseki K."/>
            <person name="Muto C."/>
            <person name="Satou K."/>
            <person name="Teruya K."/>
            <person name="Shiroma A."/>
            <person name="Shimoji M."/>
            <person name="Hirano T."/>
            <person name="Itoh T."/>
            <person name="Kaga A."/>
            <person name="Tomooka N."/>
        </authorList>
    </citation>
    <scope>NUCLEOTIDE SEQUENCE [LARGE SCALE GENOMIC DNA]</scope>
    <source>
        <strain evidence="2">cv. Shumari</strain>
    </source>
</reference>
<dbReference type="AlphaFoldDB" id="A0A0S3SAB6"/>
<dbReference type="EMBL" id="AP015039">
    <property type="protein sequence ID" value="BAT89807.1"/>
    <property type="molecule type" value="Genomic_DNA"/>
</dbReference>
<protein>
    <submittedName>
        <fullName evidence="1">Uncharacterized protein</fullName>
    </submittedName>
</protein>
<organism evidence="1 2">
    <name type="scientific">Vigna angularis var. angularis</name>
    <dbReference type="NCBI Taxonomy" id="157739"/>
    <lineage>
        <taxon>Eukaryota</taxon>
        <taxon>Viridiplantae</taxon>
        <taxon>Streptophyta</taxon>
        <taxon>Embryophyta</taxon>
        <taxon>Tracheophyta</taxon>
        <taxon>Spermatophyta</taxon>
        <taxon>Magnoliopsida</taxon>
        <taxon>eudicotyledons</taxon>
        <taxon>Gunneridae</taxon>
        <taxon>Pentapetalae</taxon>
        <taxon>rosids</taxon>
        <taxon>fabids</taxon>
        <taxon>Fabales</taxon>
        <taxon>Fabaceae</taxon>
        <taxon>Papilionoideae</taxon>
        <taxon>50 kb inversion clade</taxon>
        <taxon>NPAAA clade</taxon>
        <taxon>indigoferoid/millettioid clade</taxon>
        <taxon>Phaseoleae</taxon>
        <taxon>Vigna</taxon>
    </lineage>
</organism>
<keyword evidence="2" id="KW-1185">Reference proteome</keyword>
<name>A0A0S3SAB6_PHAAN</name>